<keyword evidence="1" id="KW-1133">Transmembrane helix</keyword>
<feature type="transmembrane region" description="Helical" evidence="1">
    <location>
        <begin position="55"/>
        <end position="75"/>
    </location>
</feature>
<evidence type="ECO:0000313" key="3">
    <source>
        <dbReference type="Proteomes" id="UP001497480"/>
    </source>
</evidence>
<dbReference type="AlphaFoldDB" id="A0AAV1XQ83"/>
<gene>
    <name evidence="2" type="ORF">LLUT_LOCUS24229</name>
</gene>
<keyword evidence="3" id="KW-1185">Reference proteome</keyword>
<evidence type="ECO:0000256" key="1">
    <source>
        <dbReference type="SAM" id="Phobius"/>
    </source>
</evidence>
<dbReference type="EMBL" id="CAXHTB010000017">
    <property type="protein sequence ID" value="CAL0323169.1"/>
    <property type="molecule type" value="Genomic_DNA"/>
</dbReference>
<organism evidence="2 3">
    <name type="scientific">Lupinus luteus</name>
    <name type="common">European yellow lupine</name>
    <dbReference type="NCBI Taxonomy" id="3873"/>
    <lineage>
        <taxon>Eukaryota</taxon>
        <taxon>Viridiplantae</taxon>
        <taxon>Streptophyta</taxon>
        <taxon>Embryophyta</taxon>
        <taxon>Tracheophyta</taxon>
        <taxon>Spermatophyta</taxon>
        <taxon>Magnoliopsida</taxon>
        <taxon>eudicotyledons</taxon>
        <taxon>Gunneridae</taxon>
        <taxon>Pentapetalae</taxon>
        <taxon>rosids</taxon>
        <taxon>fabids</taxon>
        <taxon>Fabales</taxon>
        <taxon>Fabaceae</taxon>
        <taxon>Papilionoideae</taxon>
        <taxon>50 kb inversion clade</taxon>
        <taxon>genistoids sensu lato</taxon>
        <taxon>core genistoids</taxon>
        <taxon>Genisteae</taxon>
        <taxon>Lupinus</taxon>
    </lineage>
</organism>
<protein>
    <submittedName>
        <fullName evidence="2">Uncharacterized protein</fullName>
    </submittedName>
</protein>
<evidence type="ECO:0000313" key="2">
    <source>
        <dbReference type="EMBL" id="CAL0323169.1"/>
    </source>
</evidence>
<name>A0AAV1XQ83_LUPLU</name>
<dbReference type="Proteomes" id="UP001497480">
    <property type="component" value="Unassembled WGS sequence"/>
</dbReference>
<reference evidence="2 3" key="1">
    <citation type="submission" date="2024-03" db="EMBL/GenBank/DDBJ databases">
        <authorList>
            <person name="Martinez-Hernandez J."/>
        </authorList>
    </citation>
    <scope>NUCLEOTIDE SEQUENCE [LARGE SCALE GENOMIC DNA]</scope>
</reference>
<sequence length="147" mass="17363">MNHYDSHESLTYYLTLYFEIIYYNQKKETSTTMVNKENMKVMDKVMVSLYTLNHVFTFGWSQVNLLHMMTLTLMTSKRKKMKMFRCGDNDYNKATSEEVEREQMSTENVSQYSLTAIVLPSLGATAAHAGRHKLRRYIISPYNPRYK</sequence>
<proteinExistence type="predicted"/>
<accession>A0AAV1XQ83</accession>
<comment type="caution">
    <text evidence="2">The sequence shown here is derived from an EMBL/GenBank/DDBJ whole genome shotgun (WGS) entry which is preliminary data.</text>
</comment>
<keyword evidence="1" id="KW-0812">Transmembrane</keyword>
<keyword evidence="1" id="KW-0472">Membrane</keyword>